<evidence type="ECO:0000313" key="2">
    <source>
        <dbReference type="Proteomes" id="UP000285305"/>
    </source>
</evidence>
<dbReference type="AlphaFoldDB" id="A0A413ZR11"/>
<dbReference type="RefSeq" id="WP_004288725.1">
    <property type="nucleotide sequence ID" value="NZ_AP031449.1"/>
</dbReference>
<reference evidence="1 2" key="1">
    <citation type="submission" date="2018-08" db="EMBL/GenBank/DDBJ databases">
        <title>A genome reference for cultivated species of the human gut microbiota.</title>
        <authorList>
            <person name="Zou Y."/>
            <person name="Xue W."/>
            <person name="Luo G."/>
        </authorList>
    </citation>
    <scope>NUCLEOTIDE SEQUENCE [LARGE SCALE GENOMIC DNA]</scope>
    <source>
        <strain evidence="1 2">AM36-9BH</strain>
    </source>
</reference>
<dbReference type="Pfam" id="PF17642">
    <property type="entry name" value="TssD"/>
    <property type="match status" value="1"/>
</dbReference>
<dbReference type="GO" id="GO:0033104">
    <property type="term" value="C:type VI protein secretion system complex"/>
    <property type="evidence" value="ECO:0007669"/>
    <property type="project" value="InterPro"/>
</dbReference>
<name>A0A413ZR11_BACSE</name>
<dbReference type="EMBL" id="QSHQ01000015">
    <property type="protein sequence ID" value="RHC29367.1"/>
    <property type="molecule type" value="Genomic_DNA"/>
</dbReference>
<sequence length="146" mass="17080">MNWFTSLFKNKKSSMPDDRYVMRLSVCHEAYSIEEFDLQFKRNTDRDGLPEGEAYGGFITCTLIGMPGDELLRWAAYSHSHEDGEIRIYQKEQPDQQAAFALRFVDGNCIRLQRKVDRISNSSSIVLLFAARTLKFIDEEFENEWH</sequence>
<dbReference type="InterPro" id="IPR041408">
    <property type="entry name" value="Hcp_Tssd"/>
</dbReference>
<proteinExistence type="predicted"/>
<dbReference type="Proteomes" id="UP000285305">
    <property type="component" value="Unassembled WGS sequence"/>
</dbReference>
<gene>
    <name evidence="1" type="ORF">DW853_09160</name>
</gene>
<accession>A0A413ZR11</accession>
<evidence type="ECO:0008006" key="3">
    <source>
        <dbReference type="Google" id="ProtNLM"/>
    </source>
</evidence>
<dbReference type="GeneID" id="93072024"/>
<evidence type="ECO:0000313" key="1">
    <source>
        <dbReference type="EMBL" id="RHC29367.1"/>
    </source>
</evidence>
<comment type="caution">
    <text evidence="1">The sequence shown here is derived from an EMBL/GenBank/DDBJ whole genome shotgun (WGS) entry which is preliminary data.</text>
</comment>
<organism evidence="1 2">
    <name type="scientific">Bacteroides stercoris</name>
    <dbReference type="NCBI Taxonomy" id="46506"/>
    <lineage>
        <taxon>Bacteria</taxon>
        <taxon>Pseudomonadati</taxon>
        <taxon>Bacteroidota</taxon>
        <taxon>Bacteroidia</taxon>
        <taxon>Bacteroidales</taxon>
        <taxon>Bacteroidaceae</taxon>
        <taxon>Bacteroides</taxon>
    </lineage>
</organism>
<protein>
    <recommendedName>
        <fullName evidence="3">Type VI secretion system needle protein Hcp</fullName>
    </recommendedName>
</protein>